<sequence length="387" mass="44792">MLLAFLISGIYLIAARFPYLANPYQYFGGGPEITEVSSLNLTQLGINRGEIEALGFLETEEHWYVKLKSNEEQTLLIYDQNLDEVAQISTSSGELFTATESVAKLQNDRLTIYNGMGEKRTELSVSKNDELLFFSDDSVAFVTTDINTDHGEIEYSDKLRFYDLIAEDFIELEFDEQAILHLNHYSKDHRQILTYTTISLDKLPENKLSFYEVEHLEFQDNAIELREEYSLNSTPIGVFNHGDYLLALKETEVLIFEDYQLKGLYESDHKIRGSRSWDSKRHFLVEELVIGEGVEDRYKKIVMMNHQGDVKNDIQLRGELLDYNYSDITDSFLLADENSLYQLNKGQEYIHRAPWKGASQGTFTNNCRYFFGLIEDELKLFEISGHQ</sequence>
<dbReference type="EMBL" id="CP001034">
    <property type="protein sequence ID" value="ACB86466.1"/>
    <property type="molecule type" value="Genomic_DNA"/>
</dbReference>
<protein>
    <submittedName>
        <fullName evidence="1">Uncharacterized protein</fullName>
    </submittedName>
</protein>
<proteinExistence type="predicted"/>
<organism evidence="1 2">
    <name type="scientific">Natranaerobius thermophilus (strain ATCC BAA-1301 / DSM 18059 / JW/NM-WN-LF)</name>
    <dbReference type="NCBI Taxonomy" id="457570"/>
    <lineage>
        <taxon>Bacteria</taxon>
        <taxon>Bacillati</taxon>
        <taxon>Bacillota</taxon>
        <taxon>Clostridia</taxon>
        <taxon>Natranaerobiales</taxon>
        <taxon>Natranaerobiaceae</taxon>
        <taxon>Natranaerobius</taxon>
    </lineage>
</organism>
<dbReference type="KEGG" id="nth:Nther_2920"/>
<keyword evidence="2" id="KW-1185">Reference proteome</keyword>
<reference evidence="1 2" key="2">
    <citation type="journal article" date="2011" name="J. Bacteriol.">
        <title>Complete genome sequence of the anaerobic, halophilic alkalithermophile Natranaerobius thermophilus JW/NM-WN-LF.</title>
        <authorList>
            <person name="Zhao B."/>
            <person name="Mesbah N.M."/>
            <person name="Dalin E."/>
            <person name="Goodwin L."/>
            <person name="Nolan M."/>
            <person name="Pitluck S."/>
            <person name="Chertkov O."/>
            <person name="Brettin T.S."/>
            <person name="Han J."/>
            <person name="Larimer F.W."/>
            <person name="Land M.L."/>
            <person name="Hauser L."/>
            <person name="Kyrpides N."/>
            <person name="Wiegel J."/>
        </authorList>
    </citation>
    <scope>NUCLEOTIDE SEQUENCE [LARGE SCALE GENOMIC DNA]</scope>
    <source>
        <strain evidence="2">ATCC BAA-1301 / DSM 18059 / JW/NM-WN-LF</strain>
    </source>
</reference>
<dbReference type="Proteomes" id="UP000001683">
    <property type="component" value="Chromosome"/>
</dbReference>
<dbReference type="HOGENOM" id="CLU_713352_0_0_9"/>
<accession>B2A460</accession>
<name>B2A460_NATTJ</name>
<dbReference type="AlphaFoldDB" id="B2A460"/>
<dbReference type="InParanoid" id="B2A460"/>
<dbReference type="STRING" id="457570.Nther_2920"/>
<evidence type="ECO:0000313" key="1">
    <source>
        <dbReference type="EMBL" id="ACB86466.1"/>
    </source>
</evidence>
<gene>
    <name evidence="1" type="ordered locus">Nther_2920</name>
</gene>
<reference evidence="1 2" key="1">
    <citation type="submission" date="2008-04" db="EMBL/GenBank/DDBJ databases">
        <title>Complete sequence of chromosome of Natranaerobius thermophilus JW/NM-WN-LF.</title>
        <authorList>
            <consortium name="US DOE Joint Genome Institute"/>
            <person name="Copeland A."/>
            <person name="Lucas S."/>
            <person name="Lapidus A."/>
            <person name="Glavina del Rio T."/>
            <person name="Dalin E."/>
            <person name="Tice H."/>
            <person name="Bruce D."/>
            <person name="Goodwin L."/>
            <person name="Pitluck S."/>
            <person name="Chertkov O."/>
            <person name="Brettin T."/>
            <person name="Detter J.C."/>
            <person name="Han C."/>
            <person name="Kuske C.R."/>
            <person name="Schmutz J."/>
            <person name="Larimer F."/>
            <person name="Land M."/>
            <person name="Hauser L."/>
            <person name="Kyrpides N."/>
            <person name="Lykidis A."/>
            <person name="Mesbah N.M."/>
            <person name="Wiegel J."/>
        </authorList>
    </citation>
    <scope>NUCLEOTIDE SEQUENCE [LARGE SCALE GENOMIC DNA]</scope>
    <source>
        <strain evidence="2">ATCC BAA-1301 / DSM 18059 / JW/NM-WN-LF</strain>
    </source>
</reference>
<evidence type="ECO:0000313" key="2">
    <source>
        <dbReference type="Proteomes" id="UP000001683"/>
    </source>
</evidence>